<keyword evidence="2" id="KW-1185">Reference proteome</keyword>
<accession>A0A165AIJ8</accession>
<dbReference type="Proteomes" id="UP000076858">
    <property type="component" value="Unassembled WGS sequence"/>
</dbReference>
<sequence length="87" mass="10343">MRCQQVSISQPNSQATKIHSIRRIRYDDDAGFEYCFVEEMPNAWHVLSLETVQVFISNAQLEHNTIDVYRLLFPNCYRRYPDETIVM</sequence>
<protein>
    <submittedName>
        <fullName evidence="1">Uncharacterized protein</fullName>
    </submittedName>
</protein>
<gene>
    <name evidence="1" type="ORF">APZ42_016269</name>
</gene>
<evidence type="ECO:0000313" key="2">
    <source>
        <dbReference type="Proteomes" id="UP000076858"/>
    </source>
</evidence>
<reference evidence="1 2" key="1">
    <citation type="submission" date="2016-03" db="EMBL/GenBank/DDBJ databases">
        <title>EvidentialGene: Evidence-directed Construction of Genes on Genomes.</title>
        <authorList>
            <person name="Gilbert D.G."/>
            <person name="Choi J.-H."/>
            <person name="Mockaitis K."/>
            <person name="Colbourne J."/>
            <person name="Pfrender M."/>
        </authorList>
    </citation>
    <scope>NUCLEOTIDE SEQUENCE [LARGE SCALE GENOMIC DNA]</scope>
    <source>
        <strain evidence="1 2">Xinb3</strain>
        <tissue evidence="1">Complete organism</tissue>
    </source>
</reference>
<dbReference type="EMBL" id="LRGB01000614">
    <property type="protein sequence ID" value="KZS17711.1"/>
    <property type="molecule type" value="Genomic_DNA"/>
</dbReference>
<evidence type="ECO:0000313" key="1">
    <source>
        <dbReference type="EMBL" id="KZS17711.1"/>
    </source>
</evidence>
<proteinExistence type="predicted"/>
<organism evidence="1 2">
    <name type="scientific">Daphnia magna</name>
    <dbReference type="NCBI Taxonomy" id="35525"/>
    <lineage>
        <taxon>Eukaryota</taxon>
        <taxon>Metazoa</taxon>
        <taxon>Ecdysozoa</taxon>
        <taxon>Arthropoda</taxon>
        <taxon>Crustacea</taxon>
        <taxon>Branchiopoda</taxon>
        <taxon>Diplostraca</taxon>
        <taxon>Cladocera</taxon>
        <taxon>Anomopoda</taxon>
        <taxon>Daphniidae</taxon>
        <taxon>Daphnia</taxon>
    </lineage>
</organism>
<comment type="caution">
    <text evidence="1">The sequence shown here is derived from an EMBL/GenBank/DDBJ whole genome shotgun (WGS) entry which is preliminary data.</text>
</comment>
<dbReference type="AlphaFoldDB" id="A0A165AIJ8"/>
<name>A0A165AIJ8_9CRUS</name>